<dbReference type="EMBL" id="FWXI01000029">
    <property type="protein sequence ID" value="SMD12790.1"/>
    <property type="molecule type" value="Genomic_DNA"/>
</dbReference>
<reference evidence="2 3" key="1">
    <citation type="submission" date="2017-04" db="EMBL/GenBank/DDBJ databases">
        <authorList>
            <person name="Afonso C.L."/>
            <person name="Miller P.J."/>
            <person name="Scott M.A."/>
            <person name="Spackman E."/>
            <person name="Goraichik I."/>
            <person name="Dimitrov K.M."/>
            <person name="Suarez D.L."/>
            <person name="Swayne D.E."/>
        </authorList>
    </citation>
    <scope>NUCLEOTIDE SEQUENCE [LARGE SCALE GENOMIC DNA]</scope>
    <source>
        <strain evidence="2 3">DSM 5090</strain>
    </source>
</reference>
<sequence>MISLLRGLRWLLCLVYLLIVFAILDFLPADTMEVAVILFVIVGFCGYRILFVGDGTSIF</sequence>
<dbReference type="STRING" id="112901.SAMN04488500_12944"/>
<feature type="transmembrane region" description="Helical" evidence="1">
    <location>
        <begin position="34"/>
        <end position="53"/>
    </location>
</feature>
<evidence type="ECO:0000313" key="2">
    <source>
        <dbReference type="EMBL" id="SMD12790.1"/>
    </source>
</evidence>
<organism evidence="2 3">
    <name type="scientific">Sporomusa malonica</name>
    <dbReference type="NCBI Taxonomy" id="112901"/>
    <lineage>
        <taxon>Bacteria</taxon>
        <taxon>Bacillati</taxon>
        <taxon>Bacillota</taxon>
        <taxon>Negativicutes</taxon>
        <taxon>Selenomonadales</taxon>
        <taxon>Sporomusaceae</taxon>
        <taxon>Sporomusa</taxon>
    </lineage>
</organism>
<dbReference type="RefSeq" id="WP_084578193.1">
    <property type="nucleotide sequence ID" value="NZ_CP155572.1"/>
</dbReference>
<evidence type="ECO:0000256" key="1">
    <source>
        <dbReference type="SAM" id="Phobius"/>
    </source>
</evidence>
<proteinExistence type="predicted"/>
<dbReference type="AlphaFoldDB" id="A0A1W2ESU7"/>
<feature type="transmembrane region" description="Helical" evidence="1">
    <location>
        <begin position="7"/>
        <end position="28"/>
    </location>
</feature>
<keyword evidence="1" id="KW-0812">Transmembrane</keyword>
<evidence type="ECO:0000313" key="3">
    <source>
        <dbReference type="Proteomes" id="UP000192738"/>
    </source>
</evidence>
<dbReference type="Proteomes" id="UP000192738">
    <property type="component" value="Unassembled WGS sequence"/>
</dbReference>
<name>A0A1W2ESU7_9FIRM</name>
<protein>
    <submittedName>
        <fullName evidence="2">Uncharacterized protein</fullName>
    </submittedName>
</protein>
<keyword evidence="1" id="KW-0472">Membrane</keyword>
<keyword evidence="3" id="KW-1185">Reference proteome</keyword>
<keyword evidence="1" id="KW-1133">Transmembrane helix</keyword>
<gene>
    <name evidence="2" type="ORF">SAMN04488500_12944</name>
</gene>
<accession>A0A1W2ESU7</accession>